<evidence type="ECO:0000259" key="7">
    <source>
        <dbReference type="Pfam" id="PF04932"/>
    </source>
</evidence>
<dbReference type="InterPro" id="IPR007016">
    <property type="entry name" value="O-antigen_ligase-rel_domated"/>
</dbReference>
<feature type="transmembrane region" description="Helical" evidence="6">
    <location>
        <begin position="210"/>
        <end position="243"/>
    </location>
</feature>
<feature type="transmembrane region" description="Helical" evidence="6">
    <location>
        <begin position="120"/>
        <end position="139"/>
    </location>
</feature>
<evidence type="ECO:0000313" key="9">
    <source>
        <dbReference type="Proteomes" id="UP000893823"/>
    </source>
</evidence>
<name>A0ABT1KP01_9MICO</name>
<keyword evidence="4 6" id="KW-0472">Membrane</keyword>
<evidence type="ECO:0000256" key="3">
    <source>
        <dbReference type="ARBA" id="ARBA00022989"/>
    </source>
</evidence>
<keyword evidence="2 6" id="KW-0812">Transmembrane</keyword>
<evidence type="ECO:0000313" key="8">
    <source>
        <dbReference type="EMBL" id="MCP2368225.1"/>
    </source>
</evidence>
<feature type="transmembrane region" description="Helical" evidence="6">
    <location>
        <begin position="383"/>
        <end position="401"/>
    </location>
</feature>
<protein>
    <recommendedName>
        <fullName evidence="7">O-antigen ligase-related domain-containing protein</fullName>
    </recommendedName>
</protein>
<dbReference type="EMBL" id="SODL02000004">
    <property type="protein sequence ID" value="MCP2368225.1"/>
    <property type="molecule type" value="Genomic_DNA"/>
</dbReference>
<keyword evidence="9" id="KW-1185">Reference proteome</keyword>
<evidence type="ECO:0000256" key="1">
    <source>
        <dbReference type="ARBA" id="ARBA00004141"/>
    </source>
</evidence>
<evidence type="ECO:0000256" key="2">
    <source>
        <dbReference type="ARBA" id="ARBA00022692"/>
    </source>
</evidence>
<dbReference type="PANTHER" id="PTHR37422:SF17">
    <property type="entry name" value="O-ANTIGEN LIGASE"/>
    <property type="match status" value="1"/>
</dbReference>
<feature type="domain" description="O-antigen ligase-related" evidence="7">
    <location>
        <begin position="213"/>
        <end position="357"/>
    </location>
</feature>
<dbReference type="Pfam" id="PF04932">
    <property type="entry name" value="Wzy_C"/>
    <property type="match status" value="1"/>
</dbReference>
<dbReference type="RefSeq" id="WP_133988572.1">
    <property type="nucleotide sequence ID" value="NZ_BMDN01000004.1"/>
</dbReference>
<evidence type="ECO:0000256" key="4">
    <source>
        <dbReference type="ARBA" id="ARBA00023136"/>
    </source>
</evidence>
<dbReference type="Proteomes" id="UP000893823">
    <property type="component" value="Unassembled WGS sequence"/>
</dbReference>
<feature type="transmembrane region" description="Helical" evidence="6">
    <location>
        <begin position="344"/>
        <end position="371"/>
    </location>
</feature>
<proteinExistence type="predicted"/>
<comment type="caution">
    <text evidence="8">The sequence shown here is derived from an EMBL/GenBank/DDBJ whole genome shotgun (WGS) entry which is preliminary data.</text>
</comment>
<feature type="transmembrane region" description="Helical" evidence="6">
    <location>
        <begin position="255"/>
        <end position="278"/>
    </location>
</feature>
<reference evidence="8" key="1">
    <citation type="submission" date="2022-06" db="EMBL/GenBank/DDBJ databases">
        <title>Genomic Encyclopedia of Type Strains, Phase III (KMG-III): the genomes of soil and plant-associated and newly described type strains.</title>
        <authorList>
            <person name="Whitman W."/>
        </authorList>
    </citation>
    <scope>NUCLEOTIDE SEQUENCE</scope>
    <source>
        <strain evidence="8">CPCC 202695</strain>
    </source>
</reference>
<evidence type="ECO:0000256" key="5">
    <source>
        <dbReference type="SAM" id="MobiDB-lite"/>
    </source>
</evidence>
<dbReference type="InterPro" id="IPR051533">
    <property type="entry name" value="WaaL-like"/>
</dbReference>
<keyword evidence="3 6" id="KW-1133">Transmembrane helix</keyword>
<feature type="transmembrane region" description="Helical" evidence="6">
    <location>
        <begin position="183"/>
        <end position="204"/>
    </location>
</feature>
<feature type="transmembrane region" description="Helical" evidence="6">
    <location>
        <begin position="64"/>
        <end position="83"/>
    </location>
</feature>
<gene>
    <name evidence="8" type="ORF">BCL57_002398</name>
</gene>
<sequence length="454" mass="49780">MTTGRRHALEGAFATFALFTAFAGQFWRNLLGWWGFGAIVVLIVVGAAWLWWSRRPQLAWRRVPKSTLAFVLIATASLAWSFYPTATALGLGIMLATAFIALSLALSLGWHGFLRALGGALKWLLALSLLFELWVALFVREPLLPLFPDFDPDAGKLPMAFYWSRALLFEGGPIEGIVASRNLLAMAALLAIILFGALLASGGMRRTQGIGWLVVAGLVFVLTRSATVILVAVVVAIALAFALWARRVGPDRRRGVYVAASAALVASVALLLVFWNALLDVFGKGEDLTGRLDIWESVIGLATERPWFGWGWVGYWNPFVEPFDDLAVRKGVTYLQAHNAWLDVWMQLGVVGLIAFASIVIGALWRSWFLAVDPPMDEQGGRLPYSAASLIPLLALVALIGQSLAESRILIESGWLLLLAIAWGTKQRQWAPEALPPMPPTRSPRRFARPQVRS</sequence>
<feature type="transmembrane region" description="Helical" evidence="6">
    <location>
        <begin position="33"/>
        <end position="52"/>
    </location>
</feature>
<organism evidence="8 9">
    <name type="scientific">Agromyces flavus</name>
    <dbReference type="NCBI Taxonomy" id="589382"/>
    <lineage>
        <taxon>Bacteria</taxon>
        <taxon>Bacillati</taxon>
        <taxon>Actinomycetota</taxon>
        <taxon>Actinomycetes</taxon>
        <taxon>Micrococcales</taxon>
        <taxon>Microbacteriaceae</taxon>
        <taxon>Agromyces</taxon>
    </lineage>
</organism>
<comment type="subcellular location">
    <subcellularLocation>
        <location evidence="1">Membrane</location>
        <topology evidence="1">Multi-pass membrane protein</topology>
    </subcellularLocation>
</comment>
<accession>A0ABT1KP01</accession>
<dbReference type="PANTHER" id="PTHR37422">
    <property type="entry name" value="TEICHURONIC ACID BIOSYNTHESIS PROTEIN TUAE"/>
    <property type="match status" value="1"/>
</dbReference>
<evidence type="ECO:0000256" key="6">
    <source>
        <dbReference type="SAM" id="Phobius"/>
    </source>
</evidence>
<feature type="transmembrane region" description="Helical" evidence="6">
    <location>
        <begin position="89"/>
        <end position="108"/>
    </location>
</feature>
<feature type="region of interest" description="Disordered" evidence="5">
    <location>
        <begin position="432"/>
        <end position="454"/>
    </location>
</feature>